<dbReference type="PANTHER" id="PTHR45661:SF3">
    <property type="entry name" value="IG-LIKE DOMAIN-CONTAINING PROTEIN"/>
    <property type="match status" value="1"/>
</dbReference>
<dbReference type="NCBIfam" id="TIGR02543">
    <property type="entry name" value="List_Bact_rpt"/>
    <property type="match status" value="1"/>
</dbReference>
<dbReference type="SUPFAM" id="SSF52058">
    <property type="entry name" value="L domain-like"/>
    <property type="match status" value="1"/>
</dbReference>
<comment type="caution">
    <text evidence="4">The sequence shown here is derived from an EMBL/GenBank/DDBJ whole genome shotgun (WGS) entry which is preliminary data.</text>
</comment>
<keyword evidence="3" id="KW-0472">Membrane</keyword>
<sequence length="1097" mass="119348">MGITSRGGRFPKYKTQSVVPAIWPVRRSFCFVRAWLYFGSIHKRRIFMRLKRVISAALAVSMAVSMMPATAVSAFAEETSTNTAETTTVTGKDSTESKAETSGYCGVEGHEEEVKWAFNKETGVLTISGTGRMADYKYGNTEDTRPWAAFANVIKEVKIEEGVTGIGGNAFRNLTALTKTNIPASINYLGDYIYREDSELTDVEWAPNFMAPELRDNDTTGGTYIGTYVPTSMFDFCSKLGDGKELTKWLPSSFTGVGCAAFRGTKFTVDFDNWSNLKYIGARAFEQMPYLESFTLTDGIRIGLRGTDSNAFIGSGLKKLIVNTEEVPRCFANGCTKLTDITLGSAVKKIQPFAFQSTAITTLDVPEGIRNIGDNAFYACQNLNKLTFRGKTTLGTTVFTACGIKELDILDGAEVICADGDPFRGSGSDPAVTTINAVELKGTLKSGKRDQTDGSLWNDIFSKNTGITTVNVCGQNLQYVRPSVFPSMETLNVTGGEAHIPAENTYAFSGNTTLKHVDIDVDTYTEDEYEDKDGKQAVVASFRNAQALETFAVRANNVKLGNRTFCECANLKKIDFTDCDEIHYMNGCLGSSTSGQPLNPNVCIYVNDESANPRATNNDSGLDKNVGIVFVVDGGIVDMNKTGFDSVTKAGCTAKWYEDANCQTETEDSTPVPGKTYYAKWAKNKYTVTLENNNHGVKPADKTVEYGASVTGLPELSDSTNEWVFDGWYMDKNFKTQYDNQAITGNTTLYAKWHEYQNTSLTAKVSKSDYLVNTPADVNVTVTPGDDFSKLMQDKDNIKISLTYDDDVTSVMLNGKVLDKKEYTISELMPLMGQNRKLDVTYGKAGTHAFGIALKNGDKIVSECGTDIVVAEEAAELTPATKLYTLTVKNADVTIKNGDEEIKAEKNDKGELIAKVPEKADVTVTYTSQSDAVAFDQWTITTDKTLDVDVKNNPLKFQMPAGGVTIEAMTKDASIEEDEPNILGTAAVVGTAAAGTAILAWQGYQLGTELYLKTALPAGAAIPTNRAELALLVWNHAGKPAPAAVLPADATDTQKAIAWAVENDLLKAAKDNGETYVDTDSVSRVEVIRVWNKAQGK</sequence>
<accession>A0A3E2V1I7</accession>
<feature type="region of interest" description="Disordered" evidence="2">
    <location>
        <begin position="80"/>
        <end position="104"/>
    </location>
</feature>
<evidence type="ECO:0000256" key="1">
    <source>
        <dbReference type="ARBA" id="ARBA00004196"/>
    </source>
</evidence>
<keyword evidence="3" id="KW-1133">Transmembrane helix</keyword>
<dbReference type="Pfam" id="PF13306">
    <property type="entry name" value="LRR_5"/>
    <property type="match status" value="3"/>
</dbReference>
<evidence type="ECO:0000313" key="5">
    <source>
        <dbReference type="Proteomes" id="UP000261079"/>
    </source>
</evidence>
<dbReference type="Pfam" id="PF09479">
    <property type="entry name" value="Flg_new"/>
    <property type="match status" value="1"/>
</dbReference>
<dbReference type="PANTHER" id="PTHR45661">
    <property type="entry name" value="SURFACE ANTIGEN"/>
    <property type="match status" value="1"/>
</dbReference>
<name>A0A3E2V1I7_9FIRM</name>
<feature type="transmembrane region" description="Helical" evidence="3">
    <location>
        <begin position="53"/>
        <end position="76"/>
    </location>
</feature>
<evidence type="ECO:0008006" key="6">
    <source>
        <dbReference type="Google" id="ProtNLM"/>
    </source>
</evidence>
<evidence type="ECO:0000256" key="2">
    <source>
        <dbReference type="SAM" id="MobiDB-lite"/>
    </source>
</evidence>
<dbReference type="Gene3D" id="2.60.40.4270">
    <property type="entry name" value="Listeria-Bacteroides repeat domain"/>
    <property type="match status" value="1"/>
</dbReference>
<proteinExistence type="predicted"/>
<dbReference type="InterPro" id="IPR013378">
    <property type="entry name" value="InlB-like_B-rpt"/>
</dbReference>
<dbReference type="InterPro" id="IPR053139">
    <property type="entry name" value="Surface_bspA-like"/>
</dbReference>
<organism evidence="4 5">
    <name type="scientific">Faecalibacterium prausnitzii</name>
    <dbReference type="NCBI Taxonomy" id="853"/>
    <lineage>
        <taxon>Bacteria</taxon>
        <taxon>Bacillati</taxon>
        <taxon>Bacillota</taxon>
        <taxon>Clostridia</taxon>
        <taxon>Eubacteriales</taxon>
        <taxon>Oscillospiraceae</taxon>
        <taxon>Faecalibacterium</taxon>
    </lineage>
</organism>
<protein>
    <recommendedName>
        <fullName evidence="6">Leucine-rich repeat domain-containing protein</fullName>
    </recommendedName>
</protein>
<dbReference type="Gene3D" id="3.80.10.10">
    <property type="entry name" value="Ribonuclease Inhibitor"/>
    <property type="match status" value="2"/>
</dbReference>
<dbReference type="InterPro" id="IPR026906">
    <property type="entry name" value="LRR_5"/>
</dbReference>
<gene>
    <name evidence="4" type="ORF">DW905_12045</name>
</gene>
<dbReference type="InterPro" id="IPR032675">
    <property type="entry name" value="LRR_dom_sf"/>
</dbReference>
<feature type="compositionally biased region" description="Low complexity" evidence="2">
    <location>
        <begin position="80"/>
        <end position="90"/>
    </location>
</feature>
<dbReference type="AlphaFoldDB" id="A0A3E2V1I7"/>
<comment type="subcellular location">
    <subcellularLocation>
        <location evidence="1">Cell envelope</location>
    </subcellularLocation>
</comment>
<dbReference type="GO" id="GO:0030313">
    <property type="term" value="C:cell envelope"/>
    <property type="evidence" value="ECO:0007669"/>
    <property type="project" value="UniProtKB-SubCell"/>
</dbReference>
<evidence type="ECO:0000313" key="4">
    <source>
        <dbReference type="EMBL" id="RGC04417.1"/>
    </source>
</evidence>
<reference evidence="4 5" key="1">
    <citation type="submission" date="2018-08" db="EMBL/GenBank/DDBJ databases">
        <title>A genome reference for cultivated species of the human gut microbiota.</title>
        <authorList>
            <person name="Zou Y."/>
            <person name="Xue W."/>
            <person name="Luo G."/>
        </authorList>
    </citation>
    <scope>NUCLEOTIDE SEQUENCE [LARGE SCALE GENOMIC DNA]</scope>
    <source>
        <strain evidence="4 5">AM42-11AC</strain>
    </source>
</reference>
<dbReference type="Proteomes" id="UP000261079">
    <property type="component" value="Unassembled WGS sequence"/>
</dbReference>
<keyword evidence="3" id="KW-0812">Transmembrane</keyword>
<dbReference type="EMBL" id="QVEZ01000009">
    <property type="protein sequence ID" value="RGC04417.1"/>
    <property type="molecule type" value="Genomic_DNA"/>
</dbReference>
<dbReference type="InterPro" id="IPR042229">
    <property type="entry name" value="Listeria/Bacterioides_rpt_sf"/>
</dbReference>
<evidence type="ECO:0000256" key="3">
    <source>
        <dbReference type="SAM" id="Phobius"/>
    </source>
</evidence>